<keyword evidence="5" id="KW-1185">Reference proteome</keyword>
<dbReference type="InterPro" id="IPR000700">
    <property type="entry name" value="PAS-assoc_C"/>
</dbReference>
<dbReference type="EMBL" id="JAGSPM010000002">
    <property type="protein sequence ID" value="MBR7745922.1"/>
    <property type="molecule type" value="Genomic_DNA"/>
</dbReference>
<dbReference type="InterPro" id="IPR035965">
    <property type="entry name" value="PAS-like_dom_sf"/>
</dbReference>
<dbReference type="SMART" id="SM00091">
    <property type="entry name" value="PAS"/>
    <property type="match status" value="1"/>
</dbReference>
<dbReference type="SUPFAM" id="SSF55785">
    <property type="entry name" value="PYP-like sensor domain (PAS domain)"/>
    <property type="match status" value="1"/>
</dbReference>
<dbReference type="Gene3D" id="3.30.450.40">
    <property type="match status" value="1"/>
</dbReference>
<dbReference type="PROSITE" id="PS50113">
    <property type="entry name" value="PAC"/>
    <property type="match status" value="1"/>
</dbReference>
<dbReference type="InterPro" id="IPR029787">
    <property type="entry name" value="Nucleotide_cyclase"/>
</dbReference>
<dbReference type="InterPro" id="IPR000160">
    <property type="entry name" value="GGDEF_dom"/>
</dbReference>
<evidence type="ECO:0000313" key="5">
    <source>
        <dbReference type="Proteomes" id="UP000680158"/>
    </source>
</evidence>
<dbReference type="InterPro" id="IPR003018">
    <property type="entry name" value="GAF"/>
</dbReference>
<gene>
    <name evidence="4" type="ORF">KDM92_04965</name>
</gene>
<sequence length="484" mass="53708">MNQQMLSLANFTEDNLRAILQALPALIWLKDADGVYLACNERFEQFFGALEKDIIGRTDYDFVSKELADSFRANDLLAMQKGGLNINEEWISFAHDGHRELVETSKTPLHNSDGKLIGILGISHDITKRKQLEKYEKFRSSTLELLAKNIPLPSVLEAIVRGVELLHTNIMCSILLLDKEGKHLVDGVAPSLPSFYNQAINGVAIGVGVGSCGTAAFLGQRVVVDDIASHPYWAPYAELAAQAGLGACWSQPILSSELQILGTFAIYHREKNALADLDVYIIEQSAQLASIAIERKRIELKIQHMAFHDALTGLPNRSLLDDRLEQTKAACRRHHCFAAVLFIDLDNFKPLNDEYGHNAGDLLLQEVAHRISFCVREVDTVARFGGDEFVVILSDLESELAQAEQLACNIAEKIRASLSAFYQIDIPNAHKQTSVQHHCTASIGVVLLRHLQNDDIDIVKLADQAMYQAKAKGRNTICFLDSKP</sequence>
<dbReference type="Gene3D" id="3.30.450.20">
    <property type="entry name" value="PAS domain"/>
    <property type="match status" value="1"/>
</dbReference>
<dbReference type="NCBIfam" id="TIGR00229">
    <property type="entry name" value="sensory_box"/>
    <property type="match status" value="1"/>
</dbReference>
<evidence type="ECO:0000259" key="3">
    <source>
        <dbReference type="PROSITE" id="PS50887"/>
    </source>
</evidence>
<dbReference type="InterPro" id="IPR029016">
    <property type="entry name" value="GAF-like_dom_sf"/>
</dbReference>
<accession>A0A941DFD4</accession>
<dbReference type="SUPFAM" id="SSF55781">
    <property type="entry name" value="GAF domain-like"/>
    <property type="match status" value="1"/>
</dbReference>
<dbReference type="InterPro" id="IPR000014">
    <property type="entry name" value="PAS"/>
</dbReference>
<dbReference type="PANTHER" id="PTHR46663">
    <property type="entry name" value="DIGUANYLATE CYCLASE DGCT-RELATED"/>
    <property type="match status" value="1"/>
</dbReference>
<dbReference type="PROSITE" id="PS50887">
    <property type="entry name" value="GGDEF"/>
    <property type="match status" value="1"/>
</dbReference>
<organism evidence="4 5">
    <name type="scientific">Undibacterium baiyunense</name>
    <dbReference type="NCBI Taxonomy" id="2828731"/>
    <lineage>
        <taxon>Bacteria</taxon>
        <taxon>Pseudomonadati</taxon>
        <taxon>Pseudomonadota</taxon>
        <taxon>Betaproteobacteria</taxon>
        <taxon>Burkholderiales</taxon>
        <taxon>Oxalobacteraceae</taxon>
        <taxon>Undibacterium</taxon>
    </lineage>
</organism>
<name>A0A941DFD4_9BURK</name>
<dbReference type="Gene3D" id="3.30.70.270">
    <property type="match status" value="1"/>
</dbReference>
<dbReference type="NCBIfam" id="TIGR00254">
    <property type="entry name" value="GGDEF"/>
    <property type="match status" value="1"/>
</dbReference>
<evidence type="ECO:0000313" key="4">
    <source>
        <dbReference type="EMBL" id="MBR7745922.1"/>
    </source>
</evidence>
<evidence type="ECO:0000259" key="2">
    <source>
        <dbReference type="PROSITE" id="PS50113"/>
    </source>
</evidence>
<keyword evidence="4" id="KW-0808">Transferase</keyword>
<dbReference type="InterPro" id="IPR013656">
    <property type="entry name" value="PAS_4"/>
</dbReference>
<dbReference type="InterPro" id="IPR052163">
    <property type="entry name" value="DGC-Regulatory_Protein"/>
</dbReference>
<dbReference type="Pfam" id="PF13185">
    <property type="entry name" value="GAF_2"/>
    <property type="match status" value="1"/>
</dbReference>
<dbReference type="GO" id="GO:0052621">
    <property type="term" value="F:diguanylate cyclase activity"/>
    <property type="evidence" value="ECO:0007669"/>
    <property type="project" value="UniProtKB-EC"/>
</dbReference>
<evidence type="ECO:0000259" key="1">
    <source>
        <dbReference type="PROSITE" id="PS50112"/>
    </source>
</evidence>
<dbReference type="Pfam" id="PF08448">
    <property type="entry name" value="PAS_4"/>
    <property type="match status" value="1"/>
</dbReference>
<dbReference type="SMART" id="SM00065">
    <property type="entry name" value="GAF"/>
    <property type="match status" value="1"/>
</dbReference>
<dbReference type="SUPFAM" id="SSF55073">
    <property type="entry name" value="Nucleotide cyclase"/>
    <property type="match status" value="1"/>
</dbReference>
<dbReference type="AlphaFoldDB" id="A0A941DFD4"/>
<dbReference type="InterPro" id="IPR043128">
    <property type="entry name" value="Rev_trsase/Diguanyl_cyclase"/>
</dbReference>
<reference evidence="4 5" key="1">
    <citation type="submission" date="2021-04" db="EMBL/GenBank/DDBJ databases">
        <title>novel species isolated from subtropical streams in China.</title>
        <authorList>
            <person name="Lu H."/>
        </authorList>
    </citation>
    <scope>NUCLEOTIDE SEQUENCE [LARGE SCALE GENOMIC DNA]</scope>
    <source>
        <strain evidence="4 5">BYS107W</strain>
    </source>
</reference>
<dbReference type="Proteomes" id="UP000680158">
    <property type="component" value="Unassembled WGS sequence"/>
</dbReference>
<feature type="domain" description="GGDEF" evidence="3">
    <location>
        <begin position="336"/>
        <end position="482"/>
    </location>
</feature>
<comment type="caution">
    <text evidence="4">The sequence shown here is derived from an EMBL/GenBank/DDBJ whole genome shotgun (WGS) entry which is preliminary data.</text>
</comment>
<keyword evidence="4" id="KW-0548">Nucleotidyltransferase</keyword>
<dbReference type="PANTHER" id="PTHR46663:SF3">
    <property type="entry name" value="SLL0267 PROTEIN"/>
    <property type="match status" value="1"/>
</dbReference>
<dbReference type="EC" id="2.7.7.65" evidence="4"/>
<feature type="domain" description="PAC" evidence="2">
    <location>
        <begin position="86"/>
        <end position="138"/>
    </location>
</feature>
<dbReference type="CDD" id="cd01949">
    <property type="entry name" value="GGDEF"/>
    <property type="match status" value="1"/>
</dbReference>
<dbReference type="RefSeq" id="WP_212683277.1">
    <property type="nucleotide sequence ID" value="NZ_JAGSPM010000002.1"/>
</dbReference>
<dbReference type="FunFam" id="3.30.70.270:FF:000001">
    <property type="entry name" value="Diguanylate cyclase domain protein"/>
    <property type="match status" value="1"/>
</dbReference>
<protein>
    <submittedName>
        <fullName evidence="4">Diguanylate cyclase</fullName>
        <ecNumber evidence="4">2.7.7.65</ecNumber>
    </submittedName>
</protein>
<dbReference type="SMART" id="SM00267">
    <property type="entry name" value="GGDEF"/>
    <property type="match status" value="1"/>
</dbReference>
<dbReference type="Pfam" id="PF00990">
    <property type="entry name" value="GGDEF"/>
    <property type="match status" value="1"/>
</dbReference>
<proteinExistence type="predicted"/>
<feature type="domain" description="PAS" evidence="1">
    <location>
        <begin position="12"/>
        <end position="82"/>
    </location>
</feature>
<dbReference type="CDD" id="cd00130">
    <property type="entry name" value="PAS"/>
    <property type="match status" value="1"/>
</dbReference>
<dbReference type="PROSITE" id="PS50112">
    <property type="entry name" value="PAS"/>
    <property type="match status" value="1"/>
</dbReference>